<keyword evidence="1" id="KW-1133">Transmembrane helix</keyword>
<accession>A0ABU4UXP5</accession>
<protein>
    <submittedName>
        <fullName evidence="3">PH domain-containing protein</fullName>
    </submittedName>
</protein>
<sequence>MGITTFRRPSARVAVVIIAVIAYFVLSFRIYDLADGLVEDVLAALLFVLLAVAVLQTWRLAVVVRSDGVLVRNSWRDQFLRWDDIQGIDHEQSRIQRVSILMNDGRVVQCEAMRGWATKDEPHAKALVQAVTERLAAREQQAG</sequence>
<keyword evidence="1" id="KW-0812">Transmembrane</keyword>
<feature type="transmembrane region" description="Helical" evidence="1">
    <location>
        <begin position="43"/>
        <end position="64"/>
    </location>
</feature>
<comment type="caution">
    <text evidence="3">The sequence shown here is derived from an EMBL/GenBank/DDBJ whole genome shotgun (WGS) entry which is preliminary data.</text>
</comment>
<feature type="domain" description="Low molecular weight protein antigen 6 PH" evidence="2">
    <location>
        <begin position="59"/>
        <end position="106"/>
    </location>
</feature>
<dbReference type="Proteomes" id="UP001285352">
    <property type="component" value="Unassembled WGS sequence"/>
</dbReference>
<keyword evidence="4" id="KW-1185">Reference proteome</keyword>
<keyword evidence="1" id="KW-0472">Membrane</keyword>
<dbReference type="RefSeq" id="WP_319976519.1">
    <property type="nucleotide sequence ID" value="NZ_JAXAVU010000009.1"/>
</dbReference>
<gene>
    <name evidence="3" type="ORF">SK854_19475</name>
</gene>
<evidence type="ECO:0000256" key="1">
    <source>
        <dbReference type="SAM" id="Phobius"/>
    </source>
</evidence>
<evidence type="ECO:0000313" key="4">
    <source>
        <dbReference type="Proteomes" id="UP001285352"/>
    </source>
</evidence>
<proteinExistence type="predicted"/>
<evidence type="ECO:0000313" key="3">
    <source>
        <dbReference type="EMBL" id="MDX8144307.1"/>
    </source>
</evidence>
<dbReference type="EMBL" id="JAXAVU010000009">
    <property type="protein sequence ID" value="MDX8144307.1"/>
    <property type="molecule type" value="Genomic_DNA"/>
</dbReference>
<reference evidence="3 4" key="1">
    <citation type="submission" date="2023-11" db="EMBL/GenBank/DDBJ databases">
        <title>Lentzea sokolovensis, sp. nov., Lentzea kristufkii, sp. nov., and Lentzea miocenensis, sp. nov., rare actinobacteria from Sokolov Coal Basin, Miocene lacustrine sediment, Czech Republic.</title>
        <authorList>
            <person name="Lara A."/>
            <person name="Kotroba L."/>
            <person name="Nouioui I."/>
            <person name="Neumann-Schaal M."/>
            <person name="Mast Y."/>
            <person name="Chronakova A."/>
        </authorList>
    </citation>
    <scope>NUCLEOTIDE SEQUENCE [LARGE SCALE GENOMIC DNA]</scope>
    <source>
        <strain evidence="3 4">BCCO 10_0061</strain>
    </source>
</reference>
<dbReference type="InterPro" id="IPR019692">
    <property type="entry name" value="CFP-6_PH"/>
</dbReference>
<feature type="transmembrane region" description="Helical" evidence="1">
    <location>
        <begin position="12"/>
        <end position="31"/>
    </location>
</feature>
<name>A0ABU4UXP5_9PSEU</name>
<organism evidence="3 4">
    <name type="scientific">Lentzea sokolovensis</name>
    <dbReference type="NCBI Taxonomy" id="3095429"/>
    <lineage>
        <taxon>Bacteria</taxon>
        <taxon>Bacillati</taxon>
        <taxon>Actinomycetota</taxon>
        <taxon>Actinomycetes</taxon>
        <taxon>Pseudonocardiales</taxon>
        <taxon>Pseudonocardiaceae</taxon>
        <taxon>Lentzea</taxon>
    </lineage>
</organism>
<evidence type="ECO:0000259" key="2">
    <source>
        <dbReference type="Pfam" id="PF10756"/>
    </source>
</evidence>
<dbReference type="Pfam" id="PF10756">
    <property type="entry name" value="bPH_6"/>
    <property type="match status" value="1"/>
</dbReference>